<dbReference type="Pfam" id="PF11271">
    <property type="entry name" value="PorA"/>
    <property type="match status" value="1"/>
</dbReference>
<sequence>MTGPRVPWTAFAAASAFFVTLAALLRLYVYPSALVMPLEQARTYRMTASGAQYFDTATLTSHAGVSLLSTTTVSGDAGAGGPDTAVWVEFTSLTTEGGDRIDYHERRTAFDRRTGLAVACCDGYVDDDPGARQEGLAFRLPFRAEPRTYPMYDVLLRTAVPLRYERQERVFGRPAYRYTYTAGPIRIEDVPGRLPGKVLGLPEWRAVNVARYAEVTRTIWVEPESGLTVKVREHQRQTLRTPDGVERKVALLADLDMMPEDVADRVADAEAFARWVLLVRDLLPGLFLAAGLALVPVALRRRRRDGRPGPAGEPAVRPDAETNGDPAGVRPGAEAGGEPAAAGADGERK</sequence>
<reference evidence="3 4" key="1">
    <citation type="submission" date="2020-07" db="EMBL/GenBank/DDBJ databases">
        <title>Sequencing the genomes of 1000 actinobacteria strains.</title>
        <authorList>
            <person name="Klenk H.-P."/>
        </authorList>
    </citation>
    <scope>NUCLEOTIDE SEQUENCE [LARGE SCALE GENOMIC DNA]</scope>
    <source>
        <strain evidence="3 4">DSM 45763</strain>
    </source>
</reference>
<dbReference type="Proteomes" id="UP000576393">
    <property type="component" value="Unassembled WGS sequence"/>
</dbReference>
<evidence type="ECO:0000256" key="1">
    <source>
        <dbReference type="SAM" id="MobiDB-lite"/>
    </source>
</evidence>
<name>A0A852URI5_9ACTN</name>
<keyword evidence="2" id="KW-0812">Transmembrane</keyword>
<organism evidence="3 4">
    <name type="scientific">Streptosporangium sandarakinum</name>
    <dbReference type="NCBI Taxonomy" id="1260955"/>
    <lineage>
        <taxon>Bacteria</taxon>
        <taxon>Bacillati</taxon>
        <taxon>Actinomycetota</taxon>
        <taxon>Actinomycetes</taxon>
        <taxon>Streptosporangiales</taxon>
        <taxon>Streptosporangiaceae</taxon>
        <taxon>Streptosporangium</taxon>
    </lineage>
</organism>
<proteinExistence type="predicted"/>
<keyword evidence="4" id="KW-1185">Reference proteome</keyword>
<dbReference type="AlphaFoldDB" id="A0A852URI5"/>
<protein>
    <recommendedName>
        <fullName evidence="5">DUF3068 domain-containing protein</fullName>
    </recommendedName>
</protein>
<keyword evidence="2" id="KW-1133">Transmembrane helix</keyword>
<evidence type="ECO:0000256" key="2">
    <source>
        <dbReference type="SAM" id="Phobius"/>
    </source>
</evidence>
<feature type="region of interest" description="Disordered" evidence="1">
    <location>
        <begin position="303"/>
        <end position="349"/>
    </location>
</feature>
<dbReference type="InterPro" id="IPR021424">
    <property type="entry name" value="PorA"/>
</dbReference>
<dbReference type="RefSeq" id="WP_179819383.1">
    <property type="nucleotide sequence ID" value="NZ_JACCCO010000001.1"/>
</dbReference>
<evidence type="ECO:0008006" key="5">
    <source>
        <dbReference type="Google" id="ProtNLM"/>
    </source>
</evidence>
<accession>A0A852URI5</accession>
<gene>
    <name evidence="3" type="ORF">HDA43_001931</name>
</gene>
<keyword evidence="2" id="KW-0472">Membrane</keyword>
<feature type="compositionally biased region" description="Low complexity" evidence="1">
    <location>
        <begin position="326"/>
        <end position="349"/>
    </location>
</feature>
<feature type="transmembrane region" description="Helical" evidence="2">
    <location>
        <begin position="282"/>
        <end position="299"/>
    </location>
</feature>
<evidence type="ECO:0000313" key="4">
    <source>
        <dbReference type="Proteomes" id="UP000576393"/>
    </source>
</evidence>
<evidence type="ECO:0000313" key="3">
    <source>
        <dbReference type="EMBL" id="NYF39772.1"/>
    </source>
</evidence>
<comment type="caution">
    <text evidence="3">The sequence shown here is derived from an EMBL/GenBank/DDBJ whole genome shotgun (WGS) entry which is preliminary data.</text>
</comment>
<dbReference type="EMBL" id="JACCCO010000001">
    <property type="protein sequence ID" value="NYF39772.1"/>
    <property type="molecule type" value="Genomic_DNA"/>
</dbReference>